<keyword evidence="2" id="KW-1185">Reference proteome</keyword>
<dbReference type="InterPro" id="IPR053178">
    <property type="entry name" value="Osmoadaptation_assoc"/>
</dbReference>
<dbReference type="PANTHER" id="PTHR38111:SF9">
    <property type="entry name" value="ZN(2)-C6 FUNGAL-TYPE DOMAIN-CONTAINING PROTEIN"/>
    <property type="match status" value="1"/>
</dbReference>
<gene>
    <name evidence="1" type="ORF">SLS60_010353</name>
</gene>
<dbReference type="EMBL" id="JAKJXO020000017">
    <property type="protein sequence ID" value="KAL1594592.1"/>
    <property type="molecule type" value="Genomic_DNA"/>
</dbReference>
<comment type="caution">
    <text evidence="1">The sequence shown here is derived from an EMBL/GenBank/DDBJ whole genome shotgun (WGS) entry which is preliminary data.</text>
</comment>
<evidence type="ECO:0000313" key="2">
    <source>
        <dbReference type="Proteomes" id="UP001521785"/>
    </source>
</evidence>
<dbReference type="PANTHER" id="PTHR38111">
    <property type="entry name" value="ZN(2)-C6 FUNGAL-TYPE DOMAIN-CONTAINING PROTEIN-RELATED"/>
    <property type="match status" value="1"/>
</dbReference>
<organism evidence="1 2">
    <name type="scientific">Paraconiothyrium brasiliense</name>
    <dbReference type="NCBI Taxonomy" id="300254"/>
    <lineage>
        <taxon>Eukaryota</taxon>
        <taxon>Fungi</taxon>
        <taxon>Dikarya</taxon>
        <taxon>Ascomycota</taxon>
        <taxon>Pezizomycotina</taxon>
        <taxon>Dothideomycetes</taxon>
        <taxon>Pleosporomycetidae</taxon>
        <taxon>Pleosporales</taxon>
        <taxon>Massarineae</taxon>
        <taxon>Didymosphaeriaceae</taxon>
        <taxon>Paraconiothyrium</taxon>
    </lineage>
</organism>
<dbReference type="Proteomes" id="UP001521785">
    <property type="component" value="Unassembled WGS sequence"/>
</dbReference>
<sequence>MLVLDAIVERTHTFISRTEWNEGPFSQLGPTYLQDLLYRASAISTILEHIDTINDNAQSNTVFIVERTLAQLAMVIESLDDWHIKVRSEHIDFSACQSADEACDPRFRFPNLTTANCMTHFWAFKILCISEIACLKRQYPELAAKDIEPGNDTLQSETYPFEVERMSHWIMQSTEYLSQDHMKLFGVLSTYFPVHTVFATLLRYERITKNFSLFNTFAGQHRSLIKTLMQLGCISPLVSHFADF</sequence>
<evidence type="ECO:0000313" key="1">
    <source>
        <dbReference type="EMBL" id="KAL1594592.1"/>
    </source>
</evidence>
<proteinExistence type="predicted"/>
<protein>
    <submittedName>
        <fullName evidence="1">Uncharacterized protein</fullName>
    </submittedName>
</protein>
<name>A0ABR3QR13_9PLEO</name>
<accession>A0ABR3QR13</accession>
<reference evidence="1 2" key="1">
    <citation type="submission" date="2024-02" db="EMBL/GenBank/DDBJ databases">
        <title>De novo assembly and annotation of 12 fungi associated with fruit tree decline syndrome in Ontario, Canada.</title>
        <authorList>
            <person name="Sulman M."/>
            <person name="Ellouze W."/>
            <person name="Ilyukhin E."/>
        </authorList>
    </citation>
    <scope>NUCLEOTIDE SEQUENCE [LARGE SCALE GENOMIC DNA]</scope>
    <source>
        <strain evidence="1 2">M42-189</strain>
    </source>
</reference>